<evidence type="ECO:0000256" key="11">
    <source>
        <dbReference type="ARBA" id="ARBA00047836"/>
    </source>
</evidence>
<dbReference type="InterPro" id="IPR005263">
    <property type="entry name" value="DapA"/>
</dbReference>
<dbReference type="HAMAP" id="MF_00418">
    <property type="entry name" value="DapA"/>
    <property type="match status" value="1"/>
</dbReference>
<evidence type="ECO:0000256" key="3">
    <source>
        <dbReference type="ARBA" id="ARBA00007592"/>
    </source>
</evidence>
<dbReference type="SMART" id="SM01130">
    <property type="entry name" value="DHDPS"/>
    <property type="match status" value="1"/>
</dbReference>
<accession>A0A3A4R7D2</accession>
<organism evidence="16 17">
    <name type="scientific">Candidatus Auribacter fodinae</name>
    <dbReference type="NCBI Taxonomy" id="2093366"/>
    <lineage>
        <taxon>Bacteria</taxon>
        <taxon>Pseudomonadati</taxon>
        <taxon>Candidatus Auribacterota</taxon>
        <taxon>Candidatus Auribacteria</taxon>
        <taxon>Candidatus Auribacterales</taxon>
        <taxon>Candidatus Auribacteraceae</taxon>
        <taxon>Candidatus Auribacter</taxon>
    </lineage>
</organism>
<dbReference type="PRINTS" id="PR00146">
    <property type="entry name" value="DHPICSNTHASE"/>
</dbReference>
<dbReference type="GO" id="GO:0009089">
    <property type="term" value="P:lysine biosynthetic process via diaminopimelate"/>
    <property type="evidence" value="ECO:0007669"/>
    <property type="project" value="UniProtKB-UniRule"/>
</dbReference>
<dbReference type="InterPro" id="IPR020625">
    <property type="entry name" value="Schiff_base-form_aldolases_AS"/>
</dbReference>
<evidence type="ECO:0000256" key="9">
    <source>
        <dbReference type="ARBA" id="ARBA00023239"/>
    </source>
</evidence>
<comment type="function">
    <text evidence="1 12">Catalyzes the condensation of (S)-aspartate-beta-semialdehyde [(S)-ASA] and pyruvate to 4-hydroxy-tetrahydrodipicolinate (HTPA).</text>
</comment>
<dbReference type="GO" id="GO:0008840">
    <property type="term" value="F:4-hydroxy-tetrahydrodipicolinate synthase activity"/>
    <property type="evidence" value="ECO:0007669"/>
    <property type="project" value="UniProtKB-UniRule"/>
</dbReference>
<keyword evidence="7 12" id="KW-0220">Diaminopimelate biosynthesis</keyword>
<evidence type="ECO:0000256" key="2">
    <source>
        <dbReference type="ARBA" id="ARBA00005120"/>
    </source>
</evidence>
<dbReference type="EC" id="4.3.3.7" evidence="4 12"/>
<evidence type="ECO:0000256" key="13">
    <source>
        <dbReference type="PIRNR" id="PIRNR001365"/>
    </source>
</evidence>
<dbReference type="GO" id="GO:0005829">
    <property type="term" value="C:cytosol"/>
    <property type="evidence" value="ECO:0007669"/>
    <property type="project" value="TreeGrafter"/>
</dbReference>
<dbReference type="PANTHER" id="PTHR12128">
    <property type="entry name" value="DIHYDRODIPICOLINATE SYNTHASE"/>
    <property type="match status" value="1"/>
</dbReference>
<keyword evidence="5 12" id="KW-0963">Cytoplasm</keyword>
<dbReference type="GO" id="GO:0019877">
    <property type="term" value="P:diaminopimelate biosynthetic process"/>
    <property type="evidence" value="ECO:0007669"/>
    <property type="project" value="UniProtKB-UniRule"/>
</dbReference>
<dbReference type="AlphaFoldDB" id="A0A3A4R7D2"/>
<gene>
    <name evidence="12" type="primary">dapA</name>
    <name evidence="16" type="ORF">C4541_03355</name>
</gene>
<comment type="pathway">
    <text evidence="2 12">Amino-acid biosynthesis; L-lysine biosynthesis via DAP pathway; (S)-tetrahydrodipicolinate from L-aspartate: step 3/4.</text>
</comment>
<sequence length="296" mass="32051">MFQGSFVAIVTPFSDNKLDEQALRELIREQIKNGTHGIVPCGTTGESPTLSYEEHNRVVDIAIEECKGRVPVIAGAGSNSTSETLMLTRHAKEAGADAVLLITPYYNKPTQDGLYSHFKTVAEEVDIPIVLYNVPGRTGVNIAPETVERLAQIPNIVAIKEASGSLDQVSQILSRCGITVLSGDDSLVLPMMSVGGKGVISVAANVLPGRMSALVNAGLKGDWKTAKKIHYELYPIFKNMFIETNPIPVKSSLAMMGMIKPEIRLPLTFISDANKKKLLQVLSDYPELAEKLNCTA</sequence>
<protein>
    <recommendedName>
        <fullName evidence="4 12">4-hydroxy-tetrahydrodipicolinate synthase</fullName>
        <shortName evidence="12">HTPA synthase</shortName>
        <ecNumber evidence="4 12">4.3.3.7</ecNumber>
    </recommendedName>
</protein>
<feature type="site" description="Part of a proton relay during catalysis" evidence="12">
    <location>
        <position position="106"/>
    </location>
</feature>
<evidence type="ECO:0000256" key="8">
    <source>
        <dbReference type="ARBA" id="ARBA00023154"/>
    </source>
</evidence>
<proteinExistence type="inferred from homology"/>
<evidence type="ECO:0000313" key="16">
    <source>
        <dbReference type="EMBL" id="RJP60869.1"/>
    </source>
</evidence>
<feature type="active site" description="Schiff-base intermediate with substrate" evidence="12 14">
    <location>
        <position position="160"/>
    </location>
</feature>
<evidence type="ECO:0000256" key="15">
    <source>
        <dbReference type="PIRSR" id="PIRSR001365-2"/>
    </source>
</evidence>
<dbReference type="InterPro" id="IPR002220">
    <property type="entry name" value="DapA-like"/>
</dbReference>
<evidence type="ECO:0000256" key="1">
    <source>
        <dbReference type="ARBA" id="ARBA00003294"/>
    </source>
</evidence>
<dbReference type="UniPathway" id="UPA00034">
    <property type="reaction ID" value="UER00017"/>
</dbReference>
<feature type="site" description="Part of a proton relay during catalysis" evidence="12">
    <location>
        <position position="43"/>
    </location>
</feature>
<feature type="binding site" evidence="12 15">
    <location>
        <position position="200"/>
    </location>
    <ligand>
        <name>pyruvate</name>
        <dbReference type="ChEBI" id="CHEBI:15361"/>
    </ligand>
</feature>
<dbReference type="SUPFAM" id="SSF51569">
    <property type="entry name" value="Aldolase"/>
    <property type="match status" value="1"/>
</dbReference>
<evidence type="ECO:0000256" key="12">
    <source>
        <dbReference type="HAMAP-Rule" id="MF_00418"/>
    </source>
</evidence>
<dbReference type="CDD" id="cd00950">
    <property type="entry name" value="DHDPS"/>
    <property type="match status" value="1"/>
</dbReference>
<keyword evidence="6 12" id="KW-0028">Amino-acid biosynthesis</keyword>
<comment type="subunit">
    <text evidence="12">Homotetramer; dimer of dimers.</text>
</comment>
<feature type="binding site" evidence="12 15">
    <location>
        <position position="44"/>
    </location>
    <ligand>
        <name>pyruvate</name>
        <dbReference type="ChEBI" id="CHEBI:15361"/>
    </ligand>
</feature>
<keyword evidence="9 12" id="KW-0456">Lyase</keyword>
<dbReference type="PROSITE" id="PS00665">
    <property type="entry name" value="DHDPS_1"/>
    <property type="match status" value="1"/>
</dbReference>
<comment type="catalytic activity">
    <reaction evidence="11 12">
        <text>L-aspartate 4-semialdehyde + pyruvate = (2S,4S)-4-hydroxy-2,3,4,5-tetrahydrodipicolinate + H2O + H(+)</text>
        <dbReference type="Rhea" id="RHEA:34171"/>
        <dbReference type="ChEBI" id="CHEBI:15361"/>
        <dbReference type="ChEBI" id="CHEBI:15377"/>
        <dbReference type="ChEBI" id="CHEBI:15378"/>
        <dbReference type="ChEBI" id="CHEBI:67139"/>
        <dbReference type="ChEBI" id="CHEBI:537519"/>
        <dbReference type="EC" id="4.3.3.7"/>
    </reaction>
</comment>
<evidence type="ECO:0000256" key="7">
    <source>
        <dbReference type="ARBA" id="ARBA00022915"/>
    </source>
</evidence>
<dbReference type="NCBIfam" id="TIGR00674">
    <property type="entry name" value="dapA"/>
    <property type="match status" value="1"/>
</dbReference>
<keyword evidence="8 12" id="KW-0457">Lysine biosynthesis</keyword>
<name>A0A3A4R7D2_9BACT</name>
<keyword evidence="10 12" id="KW-0704">Schiff base</keyword>
<dbReference type="PROSITE" id="PS00666">
    <property type="entry name" value="DHDPS_2"/>
    <property type="match status" value="1"/>
</dbReference>
<dbReference type="EMBL" id="QZJZ01000021">
    <property type="protein sequence ID" value="RJP60869.1"/>
    <property type="molecule type" value="Genomic_DNA"/>
</dbReference>
<comment type="caution">
    <text evidence="12">Was originally thought to be a dihydrodipicolinate synthase (DHDPS), catalyzing the condensation of (S)-aspartate-beta-semialdehyde [(S)-ASA] and pyruvate to dihydrodipicolinate (DHDP). However, it was shown in E.coli that the product of the enzymatic reaction is not dihydrodipicolinate but in fact (4S)-4-hydroxy-2,3,4,5-tetrahydro-(2S)-dipicolinic acid (HTPA), and that the consecutive dehydration reaction leading to DHDP is not spontaneous but catalyzed by DapB.</text>
</comment>
<evidence type="ECO:0000256" key="5">
    <source>
        <dbReference type="ARBA" id="ARBA00022490"/>
    </source>
</evidence>
<dbReference type="Pfam" id="PF00701">
    <property type="entry name" value="DHDPS"/>
    <property type="match status" value="1"/>
</dbReference>
<evidence type="ECO:0000256" key="4">
    <source>
        <dbReference type="ARBA" id="ARBA00012086"/>
    </source>
</evidence>
<dbReference type="PIRSF" id="PIRSF001365">
    <property type="entry name" value="DHDPS"/>
    <property type="match status" value="1"/>
</dbReference>
<comment type="caution">
    <text evidence="16">The sequence shown here is derived from an EMBL/GenBank/DDBJ whole genome shotgun (WGS) entry which is preliminary data.</text>
</comment>
<dbReference type="Proteomes" id="UP000266426">
    <property type="component" value="Unassembled WGS sequence"/>
</dbReference>
<evidence type="ECO:0000256" key="14">
    <source>
        <dbReference type="PIRSR" id="PIRSR001365-1"/>
    </source>
</evidence>
<comment type="subcellular location">
    <subcellularLocation>
        <location evidence="12">Cytoplasm</location>
    </subcellularLocation>
</comment>
<evidence type="ECO:0000256" key="10">
    <source>
        <dbReference type="ARBA" id="ARBA00023270"/>
    </source>
</evidence>
<dbReference type="Gene3D" id="3.20.20.70">
    <property type="entry name" value="Aldolase class I"/>
    <property type="match status" value="1"/>
</dbReference>
<comment type="similarity">
    <text evidence="3 12 13">Belongs to the DapA family.</text>
</comment>
<dbReference type="InterPro" id="IPR020624">
    <property type="entry name" value="Schiff_base-form_aldolases_CS"/>
</dbReference>
<evidence type="ECO:0000313" key="17">
    <source>
        <dbReference type="Proteomes" id="UP000266426"/>
    </source>
</evidence>
<evidence type="ECO:0000256" key="6">
    <source>
        <dbReference type="ARBA" id="ARBA00022605"/>
    </source>
</evidence>
<dbReference type="InterPro" id="IPR013785">
    <property type="entry name" value="Aldolase_TIM"/>
</dbReference>
<feature type="active site" description="Proton donor/acceptor" evidence="12 14">
    <location>
        <position position="132"/>
    </location>
</feature>
<dbReference type="PANTHER" id="PTHR12128:SF66">
    <property type="entry name" value="4-HYDROXY-2-OXOGLUTARATE ALDOLASE, MITOCHONDRIAL"/>
    <property type="match status" value="1"/>
</dbReference>
<reference evidence="16 17" key="1">
    <citation type="journal article" date="2017" name="ISME J.">
        <title>Energy and carbon metabolisms in a deep terrestrial subsurface fluid microbial community.</title>
        <authorList>
            <person name="Momper L."/>
            <person name="Jungbluth S.P."/>
            <person name="Lee M.D."/>
            <person name="Amend J.P."/>
        </authorList>
    </citation>
    <scope>NUCLEOTIDE SEQUENCE [LARGE SCALE GENOMIC DNA]</scope>
    <source>
        <strain evidence="16">SURF_26</strain>
    </source>
</reference>